<name>A0A1J6J2Z1_NICAT</name>
<accession>A0A1J6J2Z1</accession>
<proteinExistence type="predicted"/>
<keyword evidence="2" id="KW-1185">Reference proteome</keyword>
<reference evidence="1" key="1">
    <citation type="submission" date="2016-11" db="EMBL/GenBank/DDBJ databases">
        <title>The genome of Nicotiana attenuata.</title>
        <authorList>
            <person name="Xu S."/>
            <person name="Brockmoeller T."/>
            <person name="Gaquerel E."/>
            <person name="Navarro A."/>
            <person name="Kuhl H."/>
            <person name="Gase K."/>
            <person name="Ling Z."/>
            <person name="Zhou W."/>
            <person name="Kreitzer C."/>
            <person name="Stanke M."/>
            <person name="Tang H."/>
            <person name="Lyons E."/>
            <person name="Pandey P."/>
            <person name="Pandey S.P."/>
            <person name="Timmermann B."/>
            <person name="Baldwin I.T."/>
        </authorList>
    </citation>
    <scope>NUCLEOTIDE SEQUENCE [LARGE SCALE GENOMIC DNA]</scope>
    <source>
        <strain evidence="1">UT</strain>
    </source>
</reference>
<comment type="caution">
    <text evidence="1">The sequence shown here is derived from an EMBL/GenBank/DDBJ whole genome shotgun (WGS) entry which is preliminary data.</text>
</comment>
<dbReference type="AlphaFoldDB" id="A0A1J6J2Z1"/>
<organism evidence="1 2">
    <name type="scientific">Nicotiana attenuata</name>
    <name type="common">Coyote tobacco</name>
    <dbReference type="NCBI Taxonomy" id="49451"/>
    <lineage>
        <taxon>Eukaryota</taxon>
        <taxon>Viridiplantae</taxon>
        <taxon>Streptophyta</taxon>
        <taxon>Embryophyta</taxon>
        <taxon>Tracheophyta</taxon>
        <taxon>Spermatophyta</taxon>
        <taxon>Magnoliopsida</taxon>
        <taxon>eudicotyledons</taxon>
        <taxon>Gunneridae</taxon>
        <taxon>Pentapetalae</taxon>
        <taxon>asterids</taxon>
        <taxon>lamiids</taxon>
        <taxon>Solanales</taxon>
        <taxon>Solanaceae</taxon>
        <taxon>Nicotianoideae</taxon>
        <taxon>Nicotianeae</taxon>
        <taxon>Nicotiana</taxon>
    </lineage>
</organism>
<feature type="non-terminal residue" evidence="1">
    <location>
        <position position="106"/>
    </location>
</feature>
<dbReference type="STRING" id="49451.A0A1J6J2Z1"/>
<dbReference type="Proteomes" id="UP000187609">
    <property type="component" value="Unassembled WGS sequence"/>
</dbReference>
<evidence type="ECO:0000313" key="2">
    <source>
        <dbReference type="Proteomes" id="UP000187609"/>
    </source>
</evidence>
<sequence>LRKSTRTAKEPVWMQDYICNGSLMRSEGKQVCKYPMQNYLTHTRLSIQFQAYLSKITSIREPMNYEEAASDSKWMEAMNQELKALKDNGTWTLVDLPAGKTPIGCK</sequence>
<evidence type="ECO:0008006" key="3">
    <source>
        <dbReference type="Google" id="ProtNLM"/>
    </source>
</evidence>
<gene>
    <name evidence="1" type="ORF">A4A49_56811</name>
</gene>
<dbReference type="EMBL" id="MJEQ01037188">
    <property type="protein sequence ID" value="OIT01649.1"/>
    <property type="molecule type" value="Genomic_DNA"/>
</dbReference>
<protein>
    <recommendedName>
        <fullName evidence="3">Retrovirus-related pol polyprotein from transposon tnt 1-94</fullName>
    </recommendedName>
</protein>
<feature type="non-terminal residue" evidence="1">
    <location>
        <position position="1"/>
    </location>
</feature>
<evidence type="ECO:0000313" key="1">
    <source>
        <dbReference type="EMBL" id="OIT01649.1"/>
    </source>
</evidence>